<keyword evidence="2" id="KW-0812">Transmembrane</keyword>
<evidence type="ECO:0000256" key="1">
    <source>
        <dbReference type="SAM" id="MobiDB-lite"/>
    </source>
</evidence>
<dbReference type="AlphaFoldDB" id="A0A4Y7TKX6"/>
<protein>
    <submittedName>
        <fullName evidence="3">Uncharacterized protein</fullName>
    </submittedName>
</protein>
<evidence type="ECO:0000256" key="2">
    <source>
        <dbReference type="SAM" id="Phobius"/>
    </source>
</evidence>
<keyword evidence="2" id="KW-0472">Membrane</keyword>
<feature type="transmembrane region" description="Helical" evidence="2">
    <location>
        <begin position="95"/>
        <end position="117"/>
    </location>
</feature>
<name>A0A4Y7TKX6_COPMI</name>
<dbReference type="Proteomes" id="UP000298030">
    <property type="component" value="Unassembled WGS sequence"/>
</dbReference>
<reference evidence="3 4" key="1">
    <citation type="journal article" date="2019" name="Nat. Ecol. Evol.">
        <title>Megaphylogeny resolves global patterns of mushroom evolution.</title>
        <authorList>
            <person name="Varga T."/>
            <person name="Krizsan K."/>
            <person name="Foldi C."/>
            <person name="Dima B."/>
            <person name="Sanchez-Garcia M."/>
            <person name="Sanchez-Ramirez S."/>
            <person name="Szollosi G.J."/>
            <person name="Szarkandi J.G."/>
            <person name="Papp V."/>
            <person name="Albert L."/>
            <person name="Andreopoulos W."/>
            <person name="Angelini C."/>
            <person name="Antonin V."/>
            <person name="Barry K.W."/>
            <person name="Bougher N.L."/>
            <person name="Buchanan P."/>
            <person name="Buyck B."/>
            <person name="Bense V."/>
            <person name="Catcheside P."/>
            <person name="Chovatia M."/>
            <person name="Cooper J."/>
            <person name="Damon W."/>
            <person name="Desjardin D."/>
            <person name="Finy P."/>
            <person name="Geml J."/>
            <person name="Haridas S."/>
            <person name="Hughes K."/>
            <person name="Justo A."/>
            <person name="Karasinski D."/>
            <person name="Kautmanova I."/>
            <person name="Kiss B."/>
            <person name="Kocsube S."/>
            <person name="Kotiranta H."/>
            <person name="LaButti K.M."/>
            <person name="Lechner B.E."/>
            <person name="Liimatainen K."/>
            <person name="Lipzen A."/>
            <person name="Lukacs Z."/>
            <person name="Mihaltcheva S."/>
            <person name="Morgado L.N."/>
            <person name="Niskanen T."/>
            <person name="Noordeloos M.E."/>
            <person name="Ohm R.A."/>
            <person name="Ortiz-Santana B."/>
            <person name="Ovrebo C."/>
            <person name="Racz N."/>
            <person name="Riley R."/>
            <person name="Savchenko A."/>
            <person name="Shiryaev A."/>
            <person name="Soop K."/>
            <person name="Spirin V."/>
            <person name="Szebenyi C."/>
            <person name="Tomsovsky M."/>
            <person name="Tulloss R.E."/>
            <person name="Uehling J."/>
            <person name="Grigoriev I.V."/>
            <person name="Vagvolgyi C."/>
            <person name="Papp T."/>
            <person name="Martin F.M."/>
            <person name="Miettinen O."/>
            <person name="Hibbett D.S."/>
            <person name="Nagy L.G."/>
        </authorList>
    </citation>
    <scope>NUCLEOTIDE SEQUENCE [LARGE SCALE GENOMIC DNA]</scope>
    <source>
        <strain evidence="3 4">FP101781</strain>
    </source>
</reference>
<feature type="compositionally biased region" description="Polar residues" evidence="1">
    <location>
        <begin position="467"/>
        <end position="476"/>
    </location>
</feature>
<feature type="region of interest" description="Disordered" evidence="1">
    <location>
        <begin position="327"/>
        <end position="377"/>
    </location>
</feature>
<gene>
    <name evidence="3" type="ORF">FA13DRAFT_1493923</name>
</gene>
<feature type="region of interest" description="Disordered" evidence="1">
    <location>
        <begin position="62"/>
        <end position="86"/>
    </location>
</feature>
<comment type="caution">
    <text evidence="3">The sequence shown here is derived from an EMBL/GenBank/DDBJ whole genome shotgun (WGS) entry which is preliminary data.</text>
</comment>
<evidence type="ECO:0000313" key="4">
    <source>
        <dbReference type="Proteomes" id="UP000298030"/>
    </source>
</evidence>
<feature type="compositionally biased region" description="Basic and acidic residues" evidence="1">
    <location>
        <begin position="143"/>
        <end position="162"/>
    </location>
</feature>
<organism evidence="3 4">
    <name type="scientific">Coprinellus micaceus</name>
    <name type="common">Glistening ink-cap mushroom</name>
    <name type="synonym">Coprinus micaceus</name>
    <dbReference type="NCBI Taxonomy" id="71717"/>
    <lineage>
        <taxon>Eukaryota</taxon>
        <taxon>Fungi</taxon>
        <taxon>Dikarya</taxon>
        <taxon>Basidiomycota</taxon>
        <taxon>Agaricomycotina</taxon>
        <taxon>Agaricomycetes</taxon>
        <taxon>Agaricomycetidae</taxon>
        <taxon>Agaricales</taxon>
        <taxon>Agaricineae</taxon>
        <taxon>Psathyrellaceae</taxon>
        <taxon>Coprinellus</taxon>
    </lineage>
</organism>
<evidence type="ECO:0000313" key="3">
    <source>
        <dbReference type="EMBL" id="TEB34634.1"/>
    </source>
</evidence>
<keyword evidence="2" id="KW-1133">Transmembrane helix</keyword>
<keyword evidence="4" id="KW-1185">Reference proteome</keyword>
<accession>A0A4Y7TKX6</accession>
<dbReference type="EMBL" id="QPFP01000009">
    <property type="protein sequence ID" value="TEB34634.1"/>
    <property type="molecule type" value="Genomic_DNA"/>
</dbReference>
<proteinExistence type="predicted"/>
<feature type="region of interest" description="Disordered" evidence="1">
    <location>
        <begin position="127"/>
        <end position="184"/>
    </location>
</feature>
<feature type="region of interest" description="Disordered" evidence="1">
    <location>
        <begin position="453"/>
        <end position="476"/>
    </location>
</feature>
<feature type="compositionally biased region" description="Polar residues" evidence="1">
    <location>
        <begin position="336"/>
        <end position="361"/>
    </location>
</feature>
<sequence length="476" mass="51172">MHRRGHARRQLDVDPLTPQTADGIINSVKTVDPAAATGASTLAFDAEGTGTITGALPTLTITSKETSTSSQTEATPTGTLESASGASSSISMKTVIGACVGAFIGATAFILLGLFFYRRYSQQLKRKANTRRAVPRSVFDNGRNSRADQERRRSKLEPWNELKDDDTEDRWEGMASKPASGDVKEMKTLSPGVYQNSPYESAVSTNVAYRNHPYATAPAPKVPEARELLGREPHVLGEINSGPPISWAGSESTASFLSTTRLNGGAMSPTMAMAIPTPPPQKSQLHRWESAEVITISQGESAEFVDEPQRASLHNPFFNAVEEYPARTRAKANPPALSQPSHSRSSSTDTIQAPTAPSSFTPEKAKKPRVVSIDPFSDPLPKPKFIRHVHGNSSASSASNDRAIRQLVAAASLDDLSEDEVQRRLRVASMQPSIISNSGDSMYTDAEPDPVDVAMMSSFPVPPSSSGHDTVTFSHK</sequence>
<dbReference type="OrthoDB" id="2670057at2759"/>